<feature type="region of interest" description="Disordered" evidence="2">
    <location>
        <begin position="1"/>
        <end position="40"/>
    </location>
</feature>
<dbReference type="GeneID" id="5699555"/>
<evidence type="ECO:0000313" key="4">
    <source>
        <dbReference type="Proteomes" id="UP000001548"/>
    </source>
</evidence>
<dbReference type="Proteomes" id="UP000001548">
    <property type="component" value="Unassembled WGS sequence"/>
</dbReference>
<dbReference type="KEGG" id="gla:GL50803_008890"/>
<dbReference type="OMA" id="MTMWYLG"/>
<evidence type="ECO:0000256" key="2">
    <source>
        <dbReference type="SAM" id="MobiDB-lite"/>
    </source>
</evidence>
<keyword evidence="4" id="KW-1185">Reference proteome</keyword>
<reference evidence="3 4" key="1">
    <citation type="journal article" date="2007" name="Science">
        <title>Genomic minimalism in the early diverging intestinal parasite Giardia lamblia.</title>
        <authorList>
            <person name="Morrison H.G."/>
            <person name="McArthur A.G."/>
            <person name="Gillin F.D."/>
            <person name="Aley S.B."/>
            <person name="Adam R.D."/>
            <person name="Olsen G.J."/>
            <person name="Best A.A."/>
            <person name="Cande W.Z."/>
            <person name="Chen F."/>
            <person name="Cipriano M.J."/>
            <person name="Davids B.J."/>
            <person name="Dawson S.C."/>
            <person name="Elmendorf H.G."/>
            <person name="Hehl A.B."/>
            <person name="Holder M.E."/>
            <person name="Huse S.M."/>
            <person name="Kim U.U."/>
            <person name="Lasek-Nesselquist E."/>
            <person name="Manning G."/>
            <person name="Nigam A."/>
            <person name="Nixon J.E."/>
            <person name="Palm D."/>
            <person name="Passamaneck N.E."/>
            <person name="Prabhu A."/>
            <person name="Reich C.I."/>
            <person name="Reiner D.S."/>
            <person name="Samuelson J."/>
            <person name="Svard S.G."/>
            <person name="Sogin M.L."/>
        </authorList>
    </citation>
    <scope>NUCLEOTIDE SEQUENCE [LARGE SCALE GENOMIC DNA]</scope>
    <source>
        <strain evidence="3 4">WB C6</strain>
    </source>
</reference>
<feature type="compositionally biased region" description="Low complexity" evidence="2">
    <location>
        <begin position="145"/>
        <end position="154"/>
    </location>
</feature>
<comment type="caution">
    <text evidence="3">The sequence shown here is derived from an EMBL/GenBank/DDBJ whole genome shotgun (WGS) entry which is preliminary data.</text>
</comment>
<dbReference type="EMBL" id="AACB03000002">
    <property type="protein sequence ID" value="KAE8303964.1"/>
    <property type="molecule type" value="Genomic_DNA"/>
</dbReference>
<dbReference type="AlphaFoldDB" id="A8BJW5"/>
<dbReference type="VEuPathDB" id="GiardiaDB:GL50803_8890"/>
<sequence length="532" mass="58496">MDENGRKIRPFPPTGIGADSRQGSISSTGPGQRSRGAWPHVSQYSTTYPDAASASLCNPYQTNFTSSQAGQPRYSEHSVYPNTLIWTPSTSSLNQEIPNVEQQQQQQYVPKDRTALPRHSLQPGQSHFVGPFQDPSSYTISSFENNPQFQPNNPSAYPQSQTPISNIITQTPSLMYHPQAYVPVPSMSMPPQLYSHPPALADQQSIGYDTISMGSVQPVASNSLIQEILARMRILYTSLFNLYTNSNKVMLAYRNSQVFQVYYDISMTMWYLGKTTSEIIQLITSSIASSSTLPLSMDANLGLGSTSNSISRLANPRTKEDSVIETEPKATIDAFASIITHTKDFLGSDPVYPHAEITFEKKSTEDRIAELESNLRRMIKHIYGELDVDAVLEAAGLASLVAEKATPSATIGYLTGADEEPVYSKDVLLAMDKSQLVERIEAQNAIIDTLRHTFSLVTANITTLSRASVPSNAMGATDELSNTTPPAVSTLMKQLTERTTQLASAQRRLLTAEAELRCLRAEREQQHPVSTS</sequence>
<dbReference type="HOGENOM" id="CLU_512373_0_0_1"/>
<gene>
    <name evidence="3" type="ORF">GL50803_008890</name>
</gene>
<keyword evidence="1" id="KW-0175">Coiled coil</keyword>
<organism evidence="3 4">
    <name type="scientific">Giardia intestinalis (strain ATCC 50803 / WB clone C6)</name>
    <name type="common">Giardia lamblia</name>
    <dbReference type="NCBI Taxonomy" id="184922"/>
    <lineage>
        <taxon>Eukaryota</taxon>
        <taxon>Metamonada</taxon>
        <taxon>Diplomonadida</taxon>
        <taxon>Hexamitidae</taxon>
        <taxon>Giardiinae</taxon>
        <taxon>Giardia</taxon>
    </lineage>
</organism>
<dbReference type="RefSeq" id="XP_001706664.1">
    <property type="nucleotide sequence ID" value="XM_001706612.1"/>
</dbReference>
<evidence type="ECO:0000256" key="1">
    <source>
        <dbReference type="SAM" id="Coils"/>
    </source>
</evidence>
<protein>
    <submittedName>
        <fullName evidence="3">Uncharacterized protein</fullName>
    </submittedName>
</protein>
<evidence type="ECO:0000313" key="3">
    <source>
        <dbReference type="EMBL" id="KAE8303964.1"/>
    </source>
</evidence>
<feature type="compositionally biased region" description="Polar residues" evidence="2">
    <location>
        <begin position="21"/>
        <end position="31"/>
    </location>
</feature>
<feature type="region of interest" description="Disordered" evidence="2">
    <location>
        <begin position="136"/>
        <end position="162"/>
    </location>
</feature>
<name>A8BJW5_GIAIC</name>
<proteinExistence type="predicted"/>
<feature type="coiled-coil region" evidence="1">
    <location>
        <begin position="354"/>
        <end position="381"/>
    </location>
</feature>
<accession>A8BJW5</accession>